<evidence type="ECO:0000313" key="5">
    <source>
        <dbReference type="Proteomes" id="UP000823401"/>
    </source>
</evidence>
<dbReference type="Proteomes" id="UP000823401">
    <property type="component" value="Unassembled WGS sequence"/>
</dbReference>
<feature type="transmembrane region" description="Helical" evidence="2">
    <location>
        <begin position="72"/>
        <end position="91"/>
    </location>
</feature>
<gene>
    <name evidence="4" type="ORF">HYQ42_08615</name>
</gene>
<keyword evidence="5" id="KW-1185">Reference proteome</keyword>
<feature type="transmembrane region" description="Helical" evidence="2">
    <location>
        <begin position="6"/>
        <end position="26"/>
    </location>
</feature>
<dbReference type="InterPro" id="IPR003675">
    <property type="entry name" value="Rce1/LyrA-like_dom"/>
</dbReference>
<evidence type="ECO:0000313" key="4">
    <source>
        <dbReference type="EMBL" id="MBG9978854.1"/>
    </source>
</evidence>
<sequence>MLTTPVWLRWVGAIVALFFPFINAPIEEIMYRGYAQPKFAEGFGKPWAGIVIPSIGFGLQHCMLAASWQGALVYIGAFFFWGLGSALIFHYHQRLFPIIIAHFVVNLAFAAMPLVLLMLDVY</sequence>
<accession>A0ABS0LN58</accession>
<keyword evidence="2" id="KW-0812">Transmembrane</keyword>
<dbReference type="Pfam" id="PF02517">
    <property type="entry name" value="Rce1-like"/>
    <property type="match status" value="1"/>
</dbReference>
<evidence type="ECO:0000256" key="2">
    <source>
        <dbReference type="SAM" id="Phobius"/>
    </source>
</evidence>
<keyword evidence="2" id="KW-1133">Transmembrane helix</keyword>
<keyword evidence="4" id="KW-0645">Protease</keyword>
<organism evidence="4 5">
    <name type="scientific">Ruoffia tabacinasalis</name>
    <dbReference type="NCBI Taxonomy" id="87458"/>
    <lineage>
        <taxon>Bacteria</taxon>
        <taxon>Bacillati</taxon>
        <taxon>Bacillota</taxon>
        <taxon>Bacilli</taxon>
        <taxon>Lactobacillales</taxon>
        <taxon>Aerococcaceae</taxon>
        <taxon>Ruoffia</taxon>
    </lineage>
</organism>
<proteinExistence type="inferred from homology"/>
<evidence type="ECO:0000259" key="3">
    <source>
        <dbReference type="Pfam" id="PF02517"/>
    </source>
</evidence>
<keyword evidence="2" id="KW-0472">Membrane</keyword>
<reference evidence="4 5" key="1">
    <citation type="submission" date="2020-07" db="EMBL/GenBank/DDBJ databases">
        <title>Facklamia lactis sp. nov., isolated from raw milk.</title>
        <authorList>
            <person name="Doll E.V."/>
            <person name="Huptas C."/>
            <person name="Staib L."/>
            <person name="Wenning M."/>
            <person name="Scherer S."/>
        </authorList>
    </citation>
    <scope>NUCLEOTIDE SEQUENCE [LARGE SCALE GENOMIC DNA]</scope>
    <source>
        <strain evidence="4 5">DSM 104272</strain>
    </source>
</reference>
<dbReference type="GO" id="GO:0008237">
    <property type="term" value="F:metallopeptidase activity"/>
    <property type="evidence" value="ECO:0007669"/>
    <property type="project" value="UniProtKB-KW"/>
</dbReference>
<evidence type="ECO:0000256" key="1">
    <source>
        <dbReference type="ARBA" id="ARBA00009067"/>
    </source>
</evidence>
<protein>
    <submittedName>
        <fullName evidence="4">CPBP family intramembrane metalloprotease</fullName>
    </submittedName>
</protein>
<comment type="similarity">
    <text evidence="1">Belongs to the UPF0177 family.</text>
</comment>
<feature type="transmembrane region" description="Helical" evidence="2">
    <location>
        <begin position="98"/>
        <end position="119"/>
    </location>
</feature>
<comment type="caution">
    <text evidence="4">The sequence shown here is derived from an EMBL/GenBank/DDBJ whole genome shotgun (WGS) entry which is preliminary data.</text>
</comment>
<keyword evidence="4" id="KW-0482">Metalloprotease</keyword>
<feature type="domain" description="CAAX prenyl protease 2/Lysostaphin resistance protein A-like" evidence="3">
    <location>
        <begin position="13"/>
        <end position="107"/>
    </location>
</feature>
<dbReference type="EMBL" id="JACCEL010000021">
    <property type="protein sequence ID" value="MBG9978854.1"/>
    <property type="molecule type" value="Genomic_DNA"/>
</dbReference>
<keyword evidence="4" id="KW-0378">Hydrolase</keyword>
<name>A0ABS0LN58_9LACT</name>